<evidence type="ECO:0000259" key="5">
    <source>
        <dbReference type="Pfam" id="PF04542"/>
    </source>
</evidence>
<keyword evidence="2" id="KW-0805">Transcription regulation</keyword>
<dbReference type="SUPFAM" id="SSF88946">
    <property type="entry name" value="Sigma2 domain of RNA polymerase sigma factors"/>
    <property type="match status" value="1"/>
</dbReference>
<reference evidence="7 8" key="1">
    <citation type="submission" date="2018-05" db="EMBL/GenBank/DDBJ databases">
        <title>Rhodohalobacter halophilus gen. nov., sp. nov., a moderately halophilic member of the family Balneolaceae.</title>
        <authorList>
            <person name="Liu Z.-W."/>
        </authorList>
    </citation>
    <scope>NUCLEOTIDE SEQUENCE [LARGE SCALE GENOMIC DNA]</scope>
    <source>
        <strain evidence="7 8">8A47</strain>
    </source>
</reference>
<dbReference type="PANTHER" id="PTHR43133:SF51">
    <property type="entry name" value="RNA POLYMERASE SIGMA FACTOR"/>
    <property type="match status" value="1"/>
</dbReference>
<dbReference type="Gene3D" id="1.10.1740.10">
    <property type="match status" value="1"/>
</dbReference>
<dbReference type="InterPro" id="IPR039425">
    <property type="entry name" value="RNA_pol_sigma-70-like"/>
</dbReference>
<organism evidence="7 8">
    <name type="scientific">Rhodohalobacter mucosus</name>
    <dbReference type="NCBI Taxonomy" id="2079485"/>
    <lineage>
        <taxon>Bacteria</taxon>
        <taxon>Pseudomonadati</taxon>
        <taxon>Balneolota</taxon>
        <taxon>Balneolia</taxon>
        <taxon>Balneolales</taxon>
        <taxon>Balneolaceae</taxon>
        <taxon>Rhodohalobacter</taxon>
    </lineage>
</organism>
<proteinExistence type="inferred from homology"/>
<dbReference type="SUPFAM" id="SSF88659">
    <property type="entry name" value="Sigma3 and sigma4 domains of RNA polymerase sigma factors"/>
    <property type="match status" value="1"/>
</dbReference>
<dbReference type="Proteomes" id="UP000245533">
    <property type="component" value="Unassembled WGS sequence"/>
</dbReference>
<gene>
    <name evidence="7" type="ORF">DDZ15_11010</name>
</gene>
<dbReference type="NCBIfam" id="TIGR02937">
    <property type="entry name" value="sigma70-ECF"/>
    <property type="match status" value="1"/>
</dbReference>
<evidence type="ECO:0000313" key="7">
    <source>
        <dbReference type="EMBL" id="PWN06342.1"/>
    </source>
</evidence>
<keyword evidence="3" id="KW-0731">Sigma factor</keyword>
<dbReference type="InterPro" id="IPR014284">
    <property type="entry name" value="RNA_pol_sigma-70_dom"/>
</dbReference>
<sequence>MEDVRKEQFRRNVGEIYPRLHRAMRAYLAGSSVDAEDLVQEAFLKAYKNLDSFEGDSGFYTWVYAIARNLAIDEFRKRKYEKMRVSTPSDELSIESSVSDDERDREEILLLRKAVAMLPELLRSVVVMKLIDGLTYPEIAEVTGLNEETVKNRMFRARKELAILMKRMGVHQP</sequence>
<comment type="similarity">
    <text evidence="1">Belongs to the sigma-70 factor family. ECF subfamily.</text>
</comment>
<dbReference type="Pfam" id="PF04542">
    <property type="entry name" value="Sigma70_r2"/>
    <property type="match status" value="1"/>
</dbReference>
<dbReference type="Gene3D" id="1.10.10.10">
    <property type="entry name" value="Winged helix-like DNA-binding domain superfamily/Winged helix DNA-binding domain"/>
    <property type="match status" value="1"/>
</dbReference>
<dbReference type="GO" id="GO:0006352">
    <property type="term" value="P:DNA-templated transcription initiation"/>
    <property type="evidence" value="ECO:0007669"/>
    <property type="project" value="InterPro"/>
</dbReference>
<keyword evidence="4" id="KW-0804">Transcription</keyword>
<feature type="domain" description="RNA polymerase sigma factor 70 region 4 type 2" evidence="6">
    <location>
        <begin position="110"/>
        <end position="161"/>
    </location>
</feature>
<dbReference type="InterPro" id="IPR013325">
    <property type="entry name" value="RNA_pol_sigma_r2"/>
</dbReference>
<dbReference type="AlphaFoldDB" id="A0A316TV82"/>
<dbReference type="OrthoDB" id="9780326at2"/>
<evidence type="ECO:0000256" key="4">
    <source>
        <dbReference type="ARBA" id="ARBA00023163"/>
    </source>
</evidence>
<evidence type="ECO:0000256" key="1">
    <source>
        <dbReference type="ARBA" id="ARBA00010641"/>
    </source>
</evidence>
<comment type="caution">
    <text evidence="7">The sequence shown here is derived from an EMBL/GenBank/DDBJ whole genome shotgun (WGS) entry which is preliminary data.</text>
</comment>
<dbReference type="RefSeq" id="WP_109647135.1">
    <property type="nucleotide sequence ID" value="NZ_QGGB01000007.1"/>
</dbReference>
<evidence type="ECO:0000256" key="3">
    <source>
        <dbReference type="ARBA" id="ARBA00023082"/>
    </source>
</evidence>
<evidence type="ECO:0000256" key="2">
    <source>
        <dbReference type="ARBA" id="ARBA00023015"/>
    </source>
</evidence>
<dbReference type="InterPro" id="IPR036388">
    <property type="entry name" value="WH-like_DNA-bd_sf"/>
</dbReference>
<dbReference type="InterPro" id="IPR007627">
    <property type="entry name" value="RNA_pol_sigma70_r2"/>
</dbReference>
<feature type="domain" description="RNA polymerase sigma-70 region 2" evidence="5">
    <location>
        <begin position="16"/>
        <end position="79"/>
    </location>
</feature>
<dbReference type="InterPro" id="IPR013324">
    <property type="entry name" value="RNA_pol_sigma_r3/r4-like"/>
</dbReference>
<evidence type="ECO:0000259" key="6">
    <source>
        <dbReference type="Pfam" id="PF08281"/>
    </source>
</evidence>
<protein>
    <submittedName>
        <fullName evidence="7">RNA polymerase sigma factor SigW</fullName>
    </submittedName>
</protein>
<keyword evidence="8" id="KW-1185">Reference proteome</keyword>
<dbReference type="InterPro" id="IPR013249">
    <property type="entry name" value="RNA_pol_sigma70_r4_t2"/>
</dbReference>
<accession>A0A316TV82</accession>
<dbReference type="EMBL" id="QGGB01000007">
    <property type="protein sequence ID" value="PWN06342.1"/>
    <property type="molecule type" value="Genomic_DNA"/>
</dbReference>
<name>A0A316TV82_9BACT</name>
<evidence type="ECO:0000313" key="8">
    <source>
        <dbReference type="Proteomes" id="UP000245533"/>
    </source>
</evidence>
<dbReference type="GO" id="GO:0016987">
    <property type="term" value="F:sigma factor activity"/>
    <property type="evidence" value="ECO:0007669"/>
    <property type="project" value="UniProtKB-KW"/>
</dbReference>
<dbReference type="PANTHER" id="PTHR43133">
    <property type="entry name" value="RNA POLYMERASE ECF-TYPE SIGMA FACTO"/>
    <property type="match status" value="1"/>
</dbReference>
<dbReference type="GO" id="GO:0003677">
    <property type="term" value="F:DNA binding"/>
    <property type="evidence" value="ECO:0007669"/>
    <property type="project" value="InterPro"/>
</dbReference>
<dbReference type="CDD" id="cd06171">
    <property type="entry name" value="Sigma70_r4"/>
    <property type="match status" value="1"/>
</dbReference>
<dbReference type="Pfam" id="PF08281">
    <property type="entry name" value="Sigma70_r4_2"/>
    <property type="match status" value="1"/>
</dbReference>